<organism evidence="1 2">
    <name type="scientific">Pistacia integerrima</name>
    <dbReference type="NCBI Taxonomy" id="434235"/>
    <lineage>
        <taxon>Eukaryota</taxon>
        <taxon>Viridiplantae</taxon>
        <taxon>Streptophyta</taxon>
        <taxon>Embryophyta</taxon>
        <taxon>Tracheophyta</taxon>
        <taxon>Spermatophyta</taxon>
        <taxon>Magnoliopsida</taxon>
        <taxon>eudicotyledons</taxon>
        <taxon>Gunneridae</taxon>
        <taxon>Pentapetalae</taxon>
        <taxon>rosids</taxon>
        <taxon>malvids</taxon>
        <taxon>Sapindales</taxon>
        <taxon>Anacardiaceae</taxon>
        <taxon>Pistacia</taxon>
    </lineage>
</organism>
<keyword evidence="2" id="KW-1185">Reference proteome</keyword>
<accession>A0ACC0XWC7</accession>
<dbReference type="Proteomes" id="UP001163603">
    <property type="component" value="Chromosome 10"/>
</dbReference>
<proteinExistence type="predicted"/>
<sequence length="584" mass="66131">MPERIEDCIRVVKPVITPEMNSDLVKQISNEEVEKAVFNMNGLGSPGPDGFLAIFYQKHWQIIRPSVCAAIISPSQSAFIPDRLITDNAIVAFEVMHTMNTSLKGKDGYMALKLDMSKAYDKLEWSFLQAVLIRMGFSPTWIKVIMNCLSSVTYSVLINGIPQKPFKPSCGIRQGDPLSPYLFIIGAEALSRLIQDAEDQELSKGFQWGVPKLVLAISFMLMTVFSSVRLIIMNGIARPVLESGLMWRIGDGSQARIWQDKWLPSSSSFKIQSQCLEVNTICQIPISVFNRPDKLVWRCSLNGLFSVRSAYHLQMESQLSSRGQSSSAANENKKWKKLWKLPITNAEKLFLWKACQDILPTKCNLVKKRVIEDPFCPFCCSEEEDVLHALWGCVAAKDIWSSCSLTFQKMNNNFIDFRELIMVFLSELEEKHLAEFGVVVSKIWQRRNEFTFKQHLSTPSQIIHHTTQELDMLNSLHQSRTSTNAHPQIPDPSSPRWQPPPEGDAFQVVNDLLRDEENWGQAGLISMDTKAISRNFQTFLVHHVKRASNVIVHTLAKDTLTIDDVLVELEDVPNCIGSLVDPIE</sequence>
<dbReference type="EMBL" id="CM047745">
    <property type="protein sequence ID" value="KAJ0024917.1"/>
    <property type="molecule type" value="Genomic_DNA"/>
</dbReference>
<protein>
    <submittedName>
        <fullName evidence="1">Uncharacterized protein</fullName>
    </submittedName>
</protein>
<comment type="caution">
    <text evidence="1">The sequence shown here is derived from an EMBL/GenBank/DDBJ whole genome shotgun (WGS) entry which is preliminary data.</text>
</comment>
<reference evidence="2" key="1">
    <citation type="journal article" date="2023" name="G3 (Bethesda)">
        <title>Genome assembly and association tests identify interacting loci associated with vigor, precocity, and sex in interspecific pistachio rootstocks.</title>
        <authorList>
            <person name="Palmer W."/>
            <person name="Jacygrad E."/>
            <person name="Sagayaradj S."/>
            <person name="Cavanaugh K."/>
            <person name="Han R."/>
            <person name="Bertier L."/>
            <person name="Beede B."/>
            <person name="Kafkas S."/>
            <person name="Golino D."/>
            <person name="Preece J."/>
            <person name="Michelmore R."/>
        </authorList>
    </citation>
    <scope>NUCLEOTIDE SEQUENCE [LARGE SCALE GENOMIC DNA]</scope>
</reference>
<evidence type="ECO:0000313" key="1">
    <source>
        <dbReference type="EMBL" id="KAJ0024917.1"/>
    </source>
</evidence>
<gene>
    <name evidence="1" type="ORF">Pint_07179</name>
</gene>
<name>A0ACC0XWC7_9ROSI</name>
<evidence type="ECO:0000313" key="2">
    <source>
        <dbReference type="Proteomes" id="UP001163603"/>
    </source>
</evidence>